<dbReference type="Pfam" id="PF23490">
    <property type="entry name" value="ZCCHC24_C"/>
    <property type="match status" value="1"/>
</dbReference>
<evidence type="ECO:0000313" key="6">
    <source>
        <dbReference type="Proteomes" id="UP000785679"/>
    </source>
</evidence>
<accession>A0A8J8NJ22</accession>
<name>A0A8J8NJ22_HALGN</name>
<dbReference type="Proteomes" id="UP000785679">
    <property type="component" value="Unassembled WGS sequence"/>
</dbReference>
<keyword evidence="3" id="KW-0862">Zinc</keyword>
<evidence type="ECO:0000256" key="1">
    <source>
        <dbReference type="ARBA" id="ARBA00022723"/>
    </source>
</evidence>
<evidence type="ECO:0000259" key="4">
    <source>
        <dbReference type="SMART" id="SM01328"/>
    </source>
</evidence>
<dbReference type="OrthoDB" id="10038672at2759"/>
<dbReference type="GO" id="GO:0008270">
    <property type="term" value="F:zinc ion binding"/>
    <property type="evidence" value="ECO:0007669"/>
    <property type="project" value="UniProtKB-KW"/>
</dbReference>
<dbReference type="SMART" id="SM01328">
    <property type="entry name" value="zf-3CxxC"/>
    <property type="match status" value="1"/>
</dbReference>
<keyword evidence="1" id="KW-0479">Metal-binding</keyword>
<feature type="domain" description="3CxxC-type" evidence="4">
    <location>
        <begin position="21"/>
        <end position="88"/>
    </location>
</feature>
<dbReference type="InterPro" id="IPR033446">
    <property type="entry name" value="ZCCHC24_Znf-3CxxC"/>
</dbReference>
<organism evidence="5 6">
    <name type="scientific">Halteria grandinella</name>
    <dbReference type="NCBI Taxonomy" id="5974"/>
    <lineage>
        <taxon>Eukaryota</taxon>
        <taxon>Sar</taxon>
        <taxon>Alveolata</taxon>
        <taxon>Ciliophora</taxon>
        <taxon>Intramacronucleata</taxon>
        <taxon>Spirotrichea</taxon>
        <taxon>Stichotrichia</taxon>
        <taxon>Sporadotrichida</taxon>
        <taxon>Halteriidae</taxon>
        <taxon>Halteria</taxon>
    </lineage>
</organism>
<keyword evidence="6" id="KW-1185">Reference proteome</keyword>
<keyword evidence="2" id="KW-0863">Zinc-finger</keyword>
<proteinExistence type="predicted"/>
<gene>
    <name evidence="5" type="ORF">FGO68_gene16825</name>
</gene>
<dbReference type="Pfam" id="PF17180">
    <property type="entry name" value="Zn_ribbon_3CxxC_2"/>
    <property type="match status" value="1"/>
</dbReference>
<dbReference type="InterPro" id="IPR057809">
    <property type="entry name" value="ZCCHC24_C"/>
</dbReference>
<reference evidence="5" key="1">
    <citation type="submission" date="2019-06" db="EMBL/GenBank/DDBJ databases">
        <authorList>
            <person name="Zheng W."/>
        </authorList>
    </citation>
    <scope>NUCLEOTIDE SEQUENCE</scope>
    <source>
        <strain evidence="5">QDHG01</strain>
    </source>
</reference>
<evidence type="ECO:0000256" key="3">
    <source>
        <dbReference type="ARBA" id="ARBA00022833"/>
    </source>
</evidence>
<evidence type="ECO:0000256" key="2">
    <source>
        <dbReference type="ARBA" id="ARBA00022771"/>
    </source>
</evidence>
<dbReference type="EMBL" id="RRYP01015732">
    <property type="protein sequence ID" value="TNV75375.1"/>
    <property type="molecule type" value="Genomic_DNA"/>
</dbReference>
<dbReference type="InterPro" id="IPR027377">
    <property type="entry name" value="ZAR1/RTP1-5-like_Znf-3CxxC"/>
</dbReference>
<protein>
    <recommendedName>
        <fullName evidence="4">3CxxC-type domain-containing protein</fullName>
    </recommendedName>
</protein>
<evidence type="ECO:0000313" key="5">
    <source>
        <dbReference type="EMBL" id="TNV75375.1"/>
    </source>
</evidence>
<comment type="caution">
    <text evidence="5">The sequence shown here is derived from an EMBL/GenBank/DDBJ whole genome shotgun (WGS) entry which is preliminary data.</text>
</comment>
<sequence length="97" mass="11290">MQSFVGASERPTLTPYQGSKRVFGFFRCECGKTWQSGNSWANQYQQCKSCTEKVYPYEQRALEKPNPDDKVDKDKPHLQHLCGKCKTLGRLCTKRFY</sequence>
<dbReference type="AlphaFoldDB" id="A0A8J8NJ22"/>